<dbReference type="InterPro" id="IPR006047">
    <property type="entry name" value="GH13_cat_dom"/>
</dbReference>
<dbReference type="RefSeq" id="WP_075062479.1">
    <property type="nucleotide sequence ID" value="NZ_LGCL01000021.1"/>
</dbReference>
<feature type="domain" description="Glycosyl hydrolase family 13 catalytic" evidence="1">
    <location>
        <begin position="290"/>
        <end position="715"/>
    </location>
</feature>
<dbReference type="GO" id="GO:0005975">
    <property type="term" value="P:carbohydrate metabolic process"/>
    <property type="evidence" value="ECO:0007669"/>
    <property type="project" value="InterPro"/>
</dbReference>
<keyword evidence="3" id="KW-1185">Reference proteome</keyword>
<dbReference type="InterPro" id="IPR017853">
    <property type="entry name" value="GH"/>
</dbReference>
<dbReference type="PATRIC" id="fig|1134406.4.peg.615"/>
<evidence type="ECO:0000313" key="2">
    <source>
        <dbReference type="EMBL" id="KPL77832.1"/>
    </source>
</evidence>
<protein>
    <submittedName>
        <fullName evidence="2">Alpha-amylase</fullName>
    </submittedName>
</protein>
<dbReference type="Gene3D" id="3.20.20.80">
    <property type="entry name" value="Glycosidases"/>
    <property type="match status" value="1"/>
</dbReference>
<dbReference type="Pfam" id="PF00128">
    <property type="entry name" value="Alpha-amylase"/>
    <property type="match status" value="1"/>
</dbReference>
<dbReference type="SMART" id="SM00642">
    <property type="entry name" value="Aamy"/>
    <property type="match status" value="1"/>
</dbReference>
<dbReference type="AlphaFoldDB" id="A0A0P6X452"/>
<evidence type="ECO:0000259" key="1">
    <source>
        <dbReference type="SMART" id="SM00642"/>
    </source>
</evidence>
<dbReference type="SUPFAM" id="SSF51445">
    <property type="entry name" value="(Trans)glycosidases"/>
    <property type="match status" value="1"/>
</dbReference>
<dbReference type="PANTHER" id="PTHR47786">
    <property type="entry name" value="ALPHA-1,4-GLUCAN:MALTOSE-1-PHOSPHATE MALTOSYLTRANSFERASE"/>
    <property type="match status" value="1"/>
</dbReference>
<dbReference type="STRING" id="1134406.ADN00_08075"/>
<dbReference type="EMBL" id="LGCL01000021">
    <property type="protein sequence ID" value="KPL77832.1"/>
    <property type="molecule type" value="Genomic_DNA"/>
</dbReference>
<reference evidence="2 3" key="1">
    <citation type="submission" date="2015-07" db="EMBL/GenBank/DDBJ databases">
        <title>Genome sequence of Ornatilinea apprima DSM 23815.</title>
        <authorList>
            <person name="Hemp J."/>
            <person name="Ward L.M."/>
            <person name="Pace L.A."/>
            <person name="Fischer W.W."/>
        </authorList>
    </citation>
    <scope>NUCLEOTIDE SEQUENCE [LARGE SCALE GENOMIC DNA]</scope>
    <source>
        <strain evidence="2 3">P3M-1</strain>
    </source>
</reference>
<dbReference type="Proteomes" id="UP000050417">
    <property type="component" value="Unassembled WGS sequence"/>
</dbReference>
<proteinExistence type="predicted"/>
<organism evidence="2 3">
    <name type="scientific">Ornatilinea apprima</name>
    <dbReference type="NCBI Taxonomy" id="1134406"/>
    <lineage>
        <taxon>Bacteria</taxon>
        <taxon>Bacillati</taxon>
        <taxon>Chloroflexota</taxon>
        <taxon>Anaerolineae</taxon>
        <taxon>Anaerolineales</taxon>
        <taxon>Anaerolineaceae</taxon>
        <taxon>Ornatilinea</taxon>
    </lineage>
</organism>
<gene>
    <name evidence="2" type="ORF">ADN00_08075</name>
</gene>
<accession>A0A0P6X452</accession>
<sequence>MEFHISRQARDRYEFDQSLFELNGNVIFANFHAVRKFTQKMNQKRDLVNYPETAVKAGNINAMGLIDEILHFVIALYRQQKNPQAMRQALLFIESAVGAEQLDRVLLYFASEFPAVAVYQRQITPKAYLEGETDGVPNREIVLEEMIMLWVTNRNPAISPYLELFDDSDLSLNTAYRQVMESASDFFNTQPAFGPENQHLIQLLRIPAIAVPHSLPGQLEYIRERWSVFLGKYLYRLLSSLDLIREEEKMRFFGPGEVPVPIYDLSMLEDAERFSPDREWMPRLVMLAKNTYVWLSQLSRQYKEDINRLDQVPDEELDRLARAGFTGLWLIGLWERSHASASIKRMCGNPEAIASAYSLKNYEIAYDLGGEEAYQNLRDRAWQRGIRLASDMVPNHMGIDSNWVAEHPEWFVQLDYSPFPSYSFNGPNLSSDDRVTIQLEDHYFNRTDAAVVFRLIENHTGRHHFIYHGNDGTSMPWNDTAQLNYLIPAVREAVIQTILHVARKFPIIRFDAAMTLAKKHYQRLWFPEPGSGGDIPSRAEYGLTKEQFDQAFPQEFWREVVDRVAVETPDTLLLAEAFWLMEGYFVRTLGMHRVYNSAFMNMLRDEKNAEYRQLIKNTLEFDPQILRRYVNFMNNPDERTAIDQFGDGDKYFGICALMSTLPGLPMFGHGQIEGYAEKYGMEFKRDYWNEPVKEYLVDRHQREIFPILHRRAQFADVVNFNLFDFFTTGGGVNENVYAYTNGLGDSRSLVVYNNSFNSTQGWIRLSAAVSIKQDGSDQRRLVQRSLVEGLNLHPQADRYVILRDSPHHLEYIRPSQELAQNGLYLELDGYKYLVFMDISEVQDDAAQSYRHLCEFLNGRGVPSIEEALQSMLLKAVQIPYREIAHPAYLQYLLDQRAAEFEEENRLALINEAVEKQSGLLKGIQTHTSEFNGYPESLDQLAREMEVILSLEKLEALYPLPGAKKYQAALKLVQTRLKDEKYWKILFGWLFVNHLADLNPQLPNTTLCLSRFDEWQFGKMLASAYQQMGEEESAAWAMVARVRLLILLSGWKLDPADQTAAQAVKAWLAEEDIRRFLDVNRFKEVLWFNKEAYEEWCWWLLVLKAIQNAANPQVDANRFVEEMVKTSQFIQQLLDAKDQSGYQVAGLIDALEQAGE</sequence>
<name>A0A0P6X452_9CHLR</name>
<evidence type="ECO:0000313" key="3">
    <source>
        <dbReference type="Proteomes" id="UP000050417"/>
    </source>
</evidence>
<dbReference type="OrthoDB" id="9808590at2"/>
<dbReference type="PANTHER" id="PTHR47786:SF2">
    <property type="entry name" value="GLYCOSYL HYDROLASE FAMILY 13 CATALYTIC DOMAIN-CONTAINING PROTEIN"/>
    <property type="match status" value="1"/>
</dbReference>
<comment type="caution">
    <text evidence="2">The sequence shown here is derived from an EMBL/GenBank/DDBJ whole genome shotgun (WGS) entry which is preliminary data.</text>
</comment>